<dbReference type="GO" id="GO:0003779">
    <property type="term" value="F:actin binding"/>
    <property type="evidence" value="ECO:0007669"/>
    <property type="project" value="UniProtKB-KW"/>
</dbReference>
<dbReference type="InterPro" id="IPR017904">
    <property type="entry name" value="ADF/Cofilin"/>
</dbReference>
<dbReference type="SMART" id="SM00102">
    <property type="entry name" value="ADF"/>
    <property type="match status" value="1"/>
</dbReference>
<evidence type="ECO:0000259" key="3">
    <source>
        <dbReference type="PROSITE" id="PS51263"/>
    </source>
</evidence>
<evidence type="ECO:0000313" key="4">
    <source>
        <dbReference type="EMBL" id="ACF24563.1"/>
    </source>
</evidence>
<dbReference type="SUPFAM" id="SSF55753">
    <property type="entry name" value="Actin depolymerizing proteins"/>
    <property type="match status" value="1"/>
</dbReference>
<dbReference type="EMBL" id="EU810295">
    <property type="protein sequence ID" value="ACF24563.1"/>
    <property type="molecule type" value="mRNA"/>
</dbReference>
<dbReference type="GO" id="GO:0030042">
    <property type="term" value="P:actin filament depolymerization"/>
    <property type="evidence" value="ECO:0007669"/>
    <property type="project" value="InterPro"/>
</dbReference>
<dbReference type="AlphaFoldDB" id="B5A4L1"/>
<dbReference type="Gene3D" id="3.40.20.10">
    <property type="entry name" value="Severin"/>
    <property type="match status" value="1"/>
</dbReference>
<organism evidence="4">
    <name type="scientific">Gymnochlora stellata</name>
    <dbReference type="NCBI Taxonomy" id="67809"/>
    <lineage>
        <taxon>Eukaryota</taxon>
        <taxon>Sar</taxon>
        <taxon>Rhizaria</taxon>
        <taxon>Cercozoa</taxon>
        <taxon>Chlorarachniophyceae</taxon>
        <taxon>Gymnochlora</taxon>
    </lineage>
</organism>
<comment type="similarity">
    <text evidence="1">Belongs to the actin-binding proteins ADF family.</text>
</comment>
<dbReference type="Pfam" id="PF00241">
    <property type="entry name" value="Cofilin_ADF"/>
    <property type="match status" value="1"/>
</dbReference>
<protein>
    <submittedName>
        <fullName evidence="4">Actin depolymerizing factor</fullName>
    </submittedName>
</protein>
<sequence>MSGIKVSKKAMAQFEEMKKKRTHKFLILAVVKEKVEVTDAKSGDAKLKPSFADFTKAVIDADSKKPQPKWGVVDYEAKKPDGSILSKLVLVNWCPDNCKIRQKMLQGSTNGTVKSKLGIDKQVQAQTPADLEENVFRELLGLPKL</sequence>
<accession>B5A4L1</accession>
<proteinExistence type="evidence at transcript level"/>
<dbReference type="InterPro" id="IPR002108">
    <property type="entry name" value="ADF-H"/>
</dbReference>
<evidence type="ECO:0000256" key="2">
    <source>
        <dbReference type="ARBA" id="ARBA00023203"/>
    </source>
</evidence>
<name>B5A4L1_GYMST</name>
<evidence type="ECO:0000256" key="1">
    <source>
        <dbReference type="ARBA" id="ARBA00006844"/>
    </source>
</evidence>
<reference evidence="4" key="1">
    <citation type="journal article" date="2008" name="Mol. Biol. Evol.">
        <title>Nucleus-encoded periplastid-targeted EFL in chlorarachniophytes.</title>
        <authorList>
            <person name="Gile G.H."/>
            <person name="Keeling P.J."/>
        </authorList>
    </citation>
    <scope>NUCLEOTIDE SEQUENCE</scope>
    <source>
        <strain evidence="4">CCMP 2057</strain>
    </source>
</reference>
<dbReference type="PANTHER" id="PTHR11913">
    <property type="entry name" value="COFILIN-RELATED"/>
    <property type="match status" value="1"/>
</dbReference>
<dbReference type="PROSITE" id="PS51263">
    <property type="entry name" value="ADF_H"/>
    <property type="match status" value="1"/>
</dbReference>
<dbReference type="GO" id="GO:0015629">
    <property type="term" value="C:actin cytoskeleton"/>
    <property type="evidence" value="ECO:0007669"/>
    <property type="project" value="InterPro"/>
</dbReference>
<dbReference type="InterPro" id="IPR029006">
    <property type="entry name" value="ADF-H/Gelsolin-like_dom_sf"/>
</dbReference>
<dbReference type="CDD" id="cd11286">
    <property type="entry name" value="ADF_cofilin_like"/>
    <property type="match status" value="1"/>
</dbReference>
<feature type="domain" description="ADF-H" evidence="3">
    <location>
        <begin position="3"/>
        <end position="141"/>
    </location>
</feature>
<keyword evidence="2" id="KW-0009">Actin-binding</keyword>